<feature type="compositionally biased region" description="Basic and acidic residues" evidence="1">
    <location>
        <begin position="94"/>
        <end position="110"/>
    </location>
</feature>
<evidence type="ECO:0000313" key="3">
    <source>
        <dbReference type="Proteomes" id="UP001236014"/>
    </source>
</evidence>
<gene>
    <name evidence="2" type="ORF">QRX50_39310</name>
</gene>
<evidence type="ECO:0000313" key="2">
    <source>
        <dbReference type="EMBL" id="WIX77396.1"/>
    </source>
</evidence>
<name>A0A9Y2MT55_9PSEU</name>
<accession>A0A9Y2MT55</accession>
<organism evidence="2 3">
    <name type="scientific">Amycolatopsis carbonis</name>
    <dbReference type="NCBI Taxonomy" id="715471"/>
    <lineage>
        <taxon>Bacteria</taxon>
        <taxon>Bacillati</taxon>
        <taxon>Actinomycetota</taxon>
        <taxon>Actinomycetes</taxon>
        <taxon>Pseudonocardiales</taxon>
        <taxon>Pseudonocardiaceae</taxon>
        <taxon>Amycolatopsis</taxon>
    </lineage>
</organism>
<dbReference type="EMBL" id="CP127294">
    <property type="protein sequence ID" value="WIX77396.1"/>
    <property type="molecule type" value="Genomic_DNA"/>
</dbReference>
<dbReference type="RefSeq" id="WP_285968137.1">
    <property type="nucleotide sequence ID" value="NZ_CP127294.1"/>
</dbReference>
<dbReference type="KEGG" id="acab:QRX50_39310"/>
<feature type="compositionally biased region" description="Low complexity" evidence="1">
    <location>
        <begin position="80"/>
        <end position="93"/>
    </location>
</feature>
<protein>
    <submittedName>
        <fullName evidence="2">Uncharacterized protein</fullName>
    </submittedName>
</protein>
<reference evidence="2 3" key="1">
    <citation type="submission" date="2023-06" db="EMBL/GenBank/DDBJ databases">
        <authorList>
            <person name="Oyuntsetseg B."/>
            <person name="Kim S.B."/>
        </authorList>
    </citation>
    <scope>NUCLEOTIDE SEQUENCE [LARGE SCALE GENOMIC DNA]</scope>
    <source>
        <strain evidence="2 3">2-15</strain>
    </source>
</reference>
<proteinExistence type="predicted"/>
<sequence length="110" mass="11162">MAGATVAAAGIVTAVVWGGATAGSPDPAPRPAAFVSTEDTPHPGDRTTTTAVPGDRRGGTGTEPGDDRDARTQAIDGRATRPTTCAPPTSTTHPETHHNHVEPGDDHGRH</sequence>
<feature type="region of interest" description="Disordered" evidence="1">
    <location>
        <begin position="19"/>
        <end position="110"/>
    </location>
</feature>
<keyword evidence="3" id="KW-1185">Reference proteome</keyword>
<dbReference type="AlphaFoldDB" id="A0A9Y2MT55"/>
<dbReference type="Proteomes" id="UP001236014">
    <property type="component" value="Chromosome"/>
</dbReference>
<evidence type="ECO:0000256" key="1">
    <source>
        <dbReference type="SAM" id="MobiDB-lite"/>
    </source>
</evidence>